<dbReference type="Gene3D" id="3.30.420.10">
    <property type="entry name" value="Ribonuclease H-like superfamily/Ribonuclease H"/>
    <property type="match status" value="1"/>
</dbReference>
<reference evidence="1 2" key="1">
    <citation type="journal article" date="2018" name="Nat. Ecol. Evol.">
        <title>Shark genomes provide insights into elasmobranch evolution and the origin of vertebrates.</title>
        <authorList>
            <person name="Hara Y"/>
            <person name="Yamaguchi K"/>
            <person name="Onimaru K"/>
            <person name="Kadota M"/>
            <person name="Koyanagi M"/>
            <person name="Keeley SD"/>
            <person name="Tatsumi K"/>
            <person name="Tanaka K"/>
            <person name="Motone F"/>
            <person name="Kageyama Y"/>
            <person name="Nozu R"/>
            <person name="Adachi N"/>
            <person name="Nishimura O"/>
            <person name="Nakagawa R"/>
            <person name="Tanegashima C"/>
            <person name="Kiyatake I"/>
            <person name="Matsumoto R"/>
            <person name="Murakumo K"/>
            <person name="Nishida K"/>
            <person name="Terakita A"/>
            <person name="Kuratani S"/>
            <person name="Sato K"/>
            <person name="Hyodo S Kuraku.S."/>
        </authorList>
    </citation>
    <scope>NUCLEOTIDE SEQUENCE [LARGE SCALE GENOMIC DNA]</scope>
</reference>
<dbReference type="EMBL" id="BFAA01017925">
    <property type="protein sequence ID" value="GCB76689.1"/>
    <property type="molecule type" value="Genomic_DNA"/>
</dbReference>
<gene>
    <name evidence="1" type="ORF">scyTo_0021024</name>
</gene>
<comment type="caution">
    <text evidence="1">The sequence shown here is derived from an EMBL/GenBank/DDBJ whole genome shotgun (WGS) entry which is preliminary data.</text>
</comment>
<dbReference type="GO" id="GO:0003676">
    <property type="term" value="F:nucleic acid binding"/>
    <property type="evidence" value="ECO:0007669"/>
    <property type="project" value="InterPro"/>
</dbReference>
<accession>A0A401PU66</accession>
<name>A0A401PU66_SCYTO</name>
<dbReference type="InterPro" id="IPR036397">
    <property type="entry name" value="RNaseH_sf"/>
</dbReference>
<dbReference type="SUPFAM" id="SSF53098">
    <property type="entry name" value="Ribonuclease H-like"/>
    <property type="match status" value="1"/>
</dbReference>
<keyword evidence="2" id="KW-1185">Reference proteome</keyword>
<evidence type="ECO:0008006" key="3">
    <source>
        <dbReference type="Google" id="ProtNLM"/>
    </source>
</evidence>
<dbReference type="AlphaFoldDB" id="A0A401PU66"/>
<dbReference type="InterPro" id="IPR012337">
    <property type="entry name" value="RNaseH-like_sf"/>
</dbReference>
<proteinExistence type="predicted"/>
<evidence type="ECO:0000313" key="1">
    <source>
        <dbReference type="EMBL" id="GCB76689.1"/>
    </source>
</evidence>
<sequence length="191" mass="22070">MAWVVVDSEGELITGEQILGNYSAQIAELIAFTKALEWGKGKRINVHADSRILLLAHFGAPLHLWLQPSISTTSPWTRKEPDIAETQTNDRMYTNVTRSITIGHHELTPYRDVSIVEAGDLGRSDEDQRTHRYVQKGLSRIPHLWADWEGLKKEAMQIDHLWNKERELIKTHAEKAEELFKSQNFFSRIWN</sequence>
<protein>
    <recommendedName>
        <fullName evidence="3">RNase H type-1 domain-containing protein</fullName>
    </recommendedName>
</protein>
<evidence type="ECO:0000313" key="2">
    <source>
        <dbReference type="Proteomes" id="UP000288216"/>
    </source>
</evidence>
<dbReference type="Proteomes" id="UP000288216">
    <property type="component" value="Unassembled WGS sequence"/>
</dbReference>
<organism evidence="1 2">
    <name type="scientific">Scyliorhinus torazame</name>
    <name type="common">Cloudy catshark</name>
    <name type="synonym">Catulus torazame</name>
    <dbReference type="NCBI Taxonomy" id="75743"/>
    <lineage>
        <taxon>Eukaryota</taxon>
        <taxon>Metazoa</taxon>
        <taxon>Chordata</taxon>
        <taxon>Craniata</taxon>
        <taxon>Vertebrata</taxon>
        <taxon>Chondrichthyes</taxon>
        <taxon>Elasmobranchii</taxon>
        <taxon>Galeomorphii</taxon>
        <taxon>Galeoidea</taxon>
        <taxon>Carcharhiniformes</taxon>
        <taxon>Scyliorhinidae</taxon>
        <taxon>Scyliorhinus</taxon>
    </lineage>
</organism>